<evidence type="ECO:0000313" key="1">
    <source>
        <dbReference type="EMBL" id="MEQ2313610.1"/>
    </source>
</evidence>
<name>A0ABV1A740_9TELE</name>
<proteinExistence type="predicted"/>
<gene>
    <name evidence="1" type="ORF">AMECASPLE_003781</name>
</gene>
<dbReference type="Proteomes" id="UP001469553">
    <property type="component" value="Unassembled WGS sequence"/>
</dbReference>
<sequence length="123" mass="13870">MWLGSHAIRLSRPKPRWKALCKQRLPHGILCLSPLTGTLDVSGPDCSSVDFQRGLRGFLRGTGLVQRQDNEHSQDGVQFRLKCWMLKVMHLLAKETPRDYGLCIKCASSAPTLSVKLMFYGKE</sequence>
<reference evidence="1 2" key="1">
    <citation type="submission" date="2021-06" db="EMBL/GenBank/DDBJ databases">
        <authorList>
            <person name="Palmer J.M."/>
        </authorList>
    </citation>
    <scope>NUCLEOTIDE SEQUENCE [LARGE SCALE GENOMIC DNA]</scope>
    <source>
        <strain evidence="1 2">AS_MEX2019</strain>
        <tissue evidence="1">Muscle</tissue>
    </source>
</reference>
<accession>A0ABV1A740</accession>
<comment type="caution">
    <text evidence="1">The sequence shown here is derived from an EMBL/GenBank/DDBJ whole genome shotgun (WGS) entry which is preliminary data.</text>
</comment>
<organism evidence="1 2">
    <name type="scientific">Ameca splendens</name>
    <dbReference type="NCBI Taxonomy" id="208324"/>
    <lineage>
        <taxon>Eukaryota</taxon>
        <taxon>Metazoa</taxon>
        <taxon>Chordata</taxon>
        <taxon>Craniata</taxon>
        <taxon>Vertebrata</taxon>
        <taxon>Euteleostomi</taxon>
        <taxon>Actinopterygii</taxon>
        <taxon>Neopterygii</taxon>
        <taxon>Teleostei</taxon>
        <taxon>Neoteleostei</taxon>
        <taxon>Acanthomorphata</taxon>
        <taxon>Ovalentaria</taxon>
        <taxon>Atherinomorphae</taxon>
        <taxon>Cyprinodontiformes</taxon>
        <taxon>Goodeidae</taxon>
        <taxon>Ameca</taxon>
    </lineage>
</organism>
<keyword evidence="2" id="KW-1185">Reference proteome</keyword>
<protein>
    <submittedName>
        <fullName evidence="1">Uncharacterized protein</fullName>
    </submittedName>
</protein>
<dbReference type="EMBL" id="JAHRIP010084794">
    <property type="protein sequence ID" value="MEQ2313610.1"/>
    <property type="molecule type" value="Genomic_DNA"/>
</dbReference>
<evidence type="ECO:0000313" key="2">
    <source>
        <dbReference type="Proteomes" id="UP001469553"/>
    </source>
</evidence>